<evidence type="ECO:0000313" key="4">
    <source>
        <dbReference type="Proteomes" id="UP000231246"/>
    </source>
</evidence>
<dbReference type="Pfam" id="PF00535">
    <property type="entry name" value="Glycos_transf_2"/>
    <property type="match status" value="1"/>
</dbReference>
<evidence type="ECO:0000256" key="1">
    <source>
        <dbReference type="SAM" id="Phobius"/>
    </source>
</evidence>
<evidence type="ECO:0000259" key="2">
    <source>
        <dbReference type="Pfam" id="PF00535"/>
    </source>
</evidence>
<organism evidence="3 4">
    <name type="scientific">Candidatus Roizmanbacteria bacterium CG22_combo_CG10-13_8_21_14_all_38_20</name>
    <dbReference type="NCBI Taxonomy" id="1974862"/>
    <lineage>
        <taxon>Bacteria</taxon>
        <taxon>Candidatus Roizmaniibacteriota</taxon>
    </lineage>
</organism>
<keyword evidence="1" id="KW-0472">Membrane</keyword>
<dbReference type="EMBL" id="PCTA01000003">
    <property type="protein sequence ID" value="PIP62141.1"/>
    <property type="molecule type" value="Genomic_DNA"/>
</dbReference>
<keyword evidence="1" id="KW-0812">Transmembrane</keyword>
<comment type="caution">
    <text evidence="3">The sequence shown here is derived from an EMBL/GenBank/DDBJ whole genome shotgun (WGS) entry which is preliminary data.</text>
</comment>
<dbReference type="InterPro" id="IPR029044">
    <property type="entry name" value="Nucleotide-diphossugar_trans"/>
</dbReference>
<protein>
    <recommendedName>
        <fullName evidence="2">Glycosyltransferase 2-like domain-containing protein</fullName>
    </recommendedName>
</protein>
<dbReference type="Gene3D" id="3.90.550.10">
    <property type="entry name" value="Spore Coat Polysaccharide Biosynthesis Protein SpsA, Chain A"/>
    <property type="match status" value="1"/>
</dbReference>
<feature type="domain" description="Glycosyltransferase 2-like" evidence="2">
    <location>
        <begin position="14"/>
        <end position="130"/>
    </location>
</feature>
<dbReference type="SUPFAM" id="SSF53448">
    <property type="entry name" value="Nucleotide-diphospho-sugar transferases"/>
    <property type="match status" value="1"/>
</dbReference>
<dbReference type="InterPro" id="IPR001173">
    <property type="entry name" value="Glyco_trans_2-like"/>
</dbReference>
<name>A0A2H0BWZ1_9BACT</name>
<dbReference type="CDD" id="cd00761">
    <property type="entry name" value="Glyco_tranf_GTA_type"/>
    <property type="match status" value="1"/>
</dbReference>
<accession>A0A2H0BWZ1</accession>
<sequence>MSDQIVKNDITSLTIVVSTYNRSSSLDDCLNSLSKQTDPDFKILIIDGDSDDNTPRVIAKYSKKLSIRVIVDGIAHLSYIRDLGWRKADTKLVGWIDDDVVVSKGWVKSVKEAFKVKSVAGVSGPTIIPHKLLNNRDVFYFHRSKSFLSTIYFHLFMQGERFGIGKIYPSGAWSPGSNFPQSLKIKPREVDYLEACNFIIRRSVLKVADGFDLKYIGTSEWCEVDLAFRIRKVGRRLLFDPKVAVSHCISTGGVYARRNNVTHRLKNFLMFYLFSYYPKSVIGWFLFMFYLLYILTYYLYLFIKRRI</sequence>
<feature type="transmembrane region" description="Helical" evidence="1">
    <location>
        <begin position="281"/>
        <end position="303"/>
    </location>
</feature>
<dbReference type="PANTHER" id="PTHR43179">
    <property type="entry name" value="RHAMNOSYLTRANSFERASE WBBL"/>
    <property type="match status" value="1"/>
</dbReference>
<gene>
    <name evidence="3" type="ORF">COW99_00450</name>
</gene>
<proteinExistence type="predicted"/>
<dbReference type="PANTHER" id="PTHR43179:SF7">
    <property type="entry name" value="RHAMNOSYLTRANSFERASE WBBL"/>
    <property type="match status" value="1"/>
</dbReference>
<dbReference type="Proteomes" id="UP000231246">
    <property type="component" value="Unassembled WGS sequence"/>
</dbReference>
<evidence type="ECO:0000313" key="3">
    <source>
        <dbReference type="EMBL" id="PIP62141.1"/>
    </source>
</evidence>
<dbReference type="AlphaFoldDB" id="A0A2H0BWZ1"/>
<reference evidence="3 4" key="1">
    <citation type="submission" date="2017-09" db="EMBL/GenBank/DDBJ databases">
        <title>Depth-based differentiation of microbial function through sediment-hosted aquifers and enrichment of novel symbionts in the deep terrestrial subsurface.</title>
        <authorList>
            <person name="Probst A.J."/>
            <person name="Ladd B."/>
            <person name="Jarett J.K."/>
            <person name="Geller-Mcgrath D.E."/>
            <person name="Sieber C.M."/>
            <person name="Emerson J.B."/>
            <person name="Anantharaman K."/>
            <person name="Thomas B.C."/>
            <person name="Malmstrom R."/>
            <person name="Stieglmeier M."/>
            <person name="Klingl A."/>
            <person name="Woyke T."/>
            <person name="Ryan C.M."/>
            <person name="Banfield J.F."/>
        </authorList>
    </citation>
    <scope>NUCLEOTIDE SEQUENCE [LARGE SCALE GENOMIC DNA]</scope>
    <source>
        <strain evidence="3">CG22_combo_CG10-13_8_21_14_all_38_20</strain>
    </source>
</reference>
<keyword evidence="1" id="KW-1133">Transmembrane helix</keyword>